<keyword evidence="4" id="KW-1185">Reference proteome</keyword>
<comment type="caution">
    <text evidence="3">The sequence shown here is derived from an EMBL/GenBank/DDBJ whole genome shotgun (WGS) entry which is preliminary data.</text>
</comment>
<sequence>MPGVFDAVGADFARFWTERRICLLATVGRDGTPHLVAVGVTVDLPAGLARVIARRGSQKIRNVLAAGTGGARVAVTGIDGTRWSTLQGRGIVRADPAAVAEAERRYARRYRTPRPHPERVVLEIVVDRMLGSVR</sequence>
<feature type="domain" description="Pyridoxamine 5'-phosphate oxidase N-terminal" evidence="2">
    <location>
        <begin position="12"/>
        <end position="129"/>
    </location>
</feature>
<gene>
    <name evidence="3" type="ORF">KDL28_32620</name>
</gene>
<dbReference type="InterPro" id="IPR052019">
    <property type="entry name" value="F420H2_bilvrd_red/Heme_oxyg"/>
</dbReference>
<dbReference type="PANTHER" id="PTHR35176">
    <property type="entry name" value="HEME OXYGENASE HI_0854-RELATED"/>
    <property type="match status" value="1"/>
</dbReference>
<dbReference type="PANTHER" id="PTHR35176:SF1">
    <property type="entry name" value="F420H(2)-DEPENDENT BILIVERDIN REDUCTASE"/>
    <property type="match status" value="1"/>
</dbReference>
<dbReference type="Pfam" id="PF01243">
    <property type="entry name" value="PNPOx_N"/>
    <property type="match status" value="1"/>
</dbReference>
<protein>
    <submittedName>
        <fullName evidence="3">Pyridoxamine 5'-phosphate oxidase family protein</fullName>
    </submittedName>
</protein>
<dbReference type="SUPFAM" id="SSF50475">
    <property type="entry name" value="FMN-binding split barrel"/>
    <property type="match status" value="1"/>
</dbReference>
<evidence type="ECO:0000256" key="1">
    <source>
        <dbReference type="ARBA" id="ARBA00023002"/>
    </source>
</evidence>
<reference evidence="3" key="1">
    <citation type="submission" date="2021-04" db="EMBL/GenBank/DDBJ databases">
        <title>Pseudonocardia sp. nov., isolated from sandy soil of mangrove forest.</title>
        <authorList>
            <person name="Zan Z."/>
            <person name="Huang R."/>
            <person name="Liu W."/>
        </authorList>
    </citation>
    <scope>NUCLEOTIDE SEQUENCE</scope>
    <source>
        <strain evidence="3">S2-4</strain>
    </source>
</reference>
<accession>A0ABT1A9V2</accession>
<dbReference type="Gene3D" id="2.30.110.10">
    <property type="entry name" value="Electron Transport, Fmn-binding Protein, Chain A"/>
    <property type="match status" value="1"/>
</dbReference>
<dbReference type="InterPro" id="IPR011576">
    <property type="entry name" value="Pyridox_Oxase_N"/>
</dbReference>
<evidence type="ECO:0000313" key="4">
    <source>
        <dbReference type="Proteomes" id="UP001165283"/>
    </source>
</evidence>
<evidence type="ECO:0000313" key="3">
    <source>
        <dbReference type="EMBL" id="MCO1659817.1"/>
    </source>
</evidence>
<proteinExistence type="predicted"/>
<dbReference type="InterPro" id="IPR012349">
    <property type="entry name" value="Split_barrel_FMN-bd"/>
</dbReference>
<keyword evidence="1" id="KW-0560">Oxidoreductase</keyword>
<name>A0ABT1A9V2_9PSEU</name>
<dbReference type="EMBL" id="JAGSOV010000071">
    <property type="protein sequence ID" value="MCO1659817.1"/>
    <property type="molecule type" value="Genomic_DNA"/>
</dbReference>
<dbReference type="Proteomes" id="UP001165283">
    <property type="component" value="Unassembled WGS sequence"/>
</dbReference>
<dbReference type="RefSeq" id="WP_252444862.1">
    <property type="nucleotide sequence ID" value="NZ_JAGSOV010000071.1"/>
</dbReference>
<evidence type="ECO:0000259" key="2">
    <source>
        <dbReference type="Pfam" id="PF01243"/>
    </source>
</evidence>
<organism evidence="3 4">
    <name type="scientific">Pseudonocardia humida</name>
    <dbReference type="NCBI Taxonomy" id="2800819"/>
    <lineage>
        <taxon>Bacteria</taxon>
        <taxon>Bacillati</taxon>
        <taxon>Actinomycetota</taxon>
        <taxon>Actinomycetes</taxon>
        <taxon>Pseudonocardiales</taxon>
        <taxon>Pseudonocardiaceae</taxon>
        <taxon>Pseudonocardia</taxon>
    </lineage>
</organism>